<gene>
    <name evidence="2" type="ORF">C8F04DRAFT_1294979</name>
</gene>
<evidence type="ECO:0000313" key="3">
    <source>
        <dbReference type="Proteomes" id="UP001218188"/>
    </source>
</evidence>
<reference evidence="2" key="1">
    <citation type="submission" date="2023-03" db="EMBL/GenBank/DDBJ databases">
        <title>Massive genome expansion in bonnet fungi (Mycena s.s.) driven by repeated elements and novel gene families across ecological guilds.</title>
        <authorList>
            <consortium name="Lawrence Berkeley National Laboratory"/>
            <person name="Harder C.B."/>
            <person name="Miyauchi S."/>
            <person name="Viragh M."/>
            <person name="Kuo A."/>
            <person name="Thoen E."/>
            <person name="Andreopoulos B."/>
            <person name="Lu D."/>
            <person name="Skrede I."/>
            <person name="Drula E."/>
            <person name="Henrissat B."/>
            <person name="Morin E."/>
            <person name="Kohler A."/>
            <person name="Barry K."/>
            <person name="LaButti K."/>
            <person name="Morin E."/>
            <person name="Salamov A."/>
            <person name="Lipzen A."/>
            <person name="Mereny Z."/>
            <person name="Hegedus B."/>
            <person name="Baldrian P."/>
            <person name="Stursova M."/>
            <person name="Weitz H."/>
            <person name="Taylor A."/>
            <person name="Grigoriev I.V."/>
            <person name="Nagy L.G."/>
            <person name="Martin F."/>
            <person name="Kauserud H."/>
        </authorList>
    </citation>
    <scope>NUCLEOTIDE SEQUENCE</scope>
    <source>
        <strain evidence="2">CBHHK200</strain>
    </source>
</reference>
<dbReference type="Proteomes" id="UP001218188">
    <property type="component" value="Unassembled WGS sequence"/>
</dbReference>
<accession>A0AAD6SFQ3</accession>
<evidence type="ECO:0000256" key="1">
    <source>
        <dbReference type="SAM" id="MobiDB-lite"/>
    </source>
</evidence>
<feature type="compositionally biased region" description="Polar residues" evidence="1">
    <location>
        <begin position="76"/>
        <end position="95"/>
    </location>
</feature>
<proteinExistence type="predicted"/>
<protein>
    <submittedName>
        <fullName evidence="2">Uncharacterized protein</fullName>
    </submittedName>
</protein>
<evidence type="ECO:0000313" key="2">
    <source>
        <dbReference type="EMBL" id="KAJ7027106.1"/>
    </source>
</evidence>
<sequence>MDELNDRKYCHCKPSCGKLLVERTRRDHDRAVLRQVPPGKPRPSVSPVRFVASLRDDSGMSEESTSNPPSPMDVEGQSNSRSPSPMLLENSTASRPASPDREDEEPDVDYLASGSEDELDDEPLPTHTPNNPVLEPDPWSDFDEFQDTNNPLTLDEMADQLDEMLDPAEYLSLNARNTLYKDRNLILTDKDRDNIRAFKLKLVSRMPRTAYNQMVYTFAHKMDLSSEWACFIALPSFLG</sequence>
<keyword evidence="3" id="KW-1185">Reference proteome</keyword>
<dbReference type="EMBL" id="JARJCM010000129">
    <property type="protein sequence ID" value="KAJ7027106.1"/>
    <property type="molecule type" value="Genomic_DNA"/>
</dbReference>
<dbReference type="AlphaFoldDB" id="A0AAD6SFQ3"/>
<feature type="region of interest" description="Disordered" evidence="1">
    <location>
        <begin position="24"/>
        <end position="138"/>
    </location>
</feature>
<organism evidence="2 3">
    <name type="scientific">Mycena alexandri</name>
    <dbReference type="NCBI Taxonomy" id="1745969"/>
    <lineage>
        <taxon>Eukaryota</taxon>
        <taxon>Fungi</taxon>
        <taxon>Dikarya</taxon>
        <taxon>Basidiomycota</taxon>
        <taxon>Agaricomycotina</taxon>
        <taxon>Agaricomycetes</taxon>
        <taxon>Agaricomycetidae</taxon>
        <taxon>Agaricales</taxon>
        <taxon>Marasmiineae</taxon>
        <taxon>Mycenaceae</taxon>
        <taxon>Mycena</taxon>
    </lineage>
</organism>
<name>A0AAD6SFQ3_9AGAR</name>
<comment type="caution">
    <text evidence="2">The sequence shown here is derived from an EMBL/GenBank/DDBJ whole genome shotgun (WGS) entry which is preliminary data.</text>
</comment>